<evidence type="ECO:0000313" key="5">
    <source>
        <dbReference type="Proteomes" id="UP000233524"/>
    </source>
</evidence>
<keyword evidence="1" id="KW-0862">Zinc</keyword>
<dbReference type="Pfam" id="PF26176">
    <property type="entry name" value="zf_C2H2_17_2"/>
    <property type="match status" value="1"/>
</dbReference>
<dbReference type="PANTHER" id="PTHR46179:SF19">
    <property type="entry name" value="C2H2 FINGER DOMAIN TRANSCRIPTION FACTOR (EUROFUNG)-RELATED"/>
    <property type="match status" value="1"/>
</dbReference>
<dbReference type="Proteomes" id="UP000233524">
    <property type="component" value="Unassembled WGS sequence"/>
</dbReference>
<dbReference type="EMBL" id="NLAX01000002">
    <property type="protein sequence ID" value="PKS12900.1"/>
    <property type="molecule type" value="Genomic_DNA"/>
</dbReference>
<dbReference type="STRING" id="41688.A0A2N3NKE0"/>
<dbReference type="InterPro" id="IPR059095">
    <property type="entry name" value="Znf_C2H2_17_2nd"/>
</dbReference>
<dbReference type="InterPro" id="IPR013087">
    <property type="entry name" value="Znf_C2H2_type"/>
</dbReference>
<dbReference type="SMART" id="SM00355">
    <property type="entry name" value="ZnF_C2H2"/>
    <property type="match status" value="3"/>
</dbReference>
<dbReference type="Gene3D" id="3.30.160.60">
    <property type="entry name" value="Classic Zinc Finger"/>
    <property type="match status" value="1"/>
</dbReference>
<feature type="compositionally biased region" description="Low complexity" evidence="2">
    <location>
        <begin position="168"/>
        <end position="191"/>
    </location>
</feature>
<accession>A0A2N3NKE0</accession>
<feature type="compositionally biased region" description="Pro residues" evidence="2">
    <location>
        <begin position="232"/>
        <end position="242"/>
    </location>
</feature>
<dbReference type="GO" id="GO:0005634">
    <property type="term" value="C:nucleus"/>
    <property type="evidence" value="ECO:0007669"/>
    <property type="project" value="TreeGrafter"/>
</dbReference>
<organism evidence="4 5">
    <name type="scientific">Lomentospora prolificans</name>
    <dbReference type="NCBI Taxonomy" id="41688"/>
    <lineage>
        <taxon>Eukaryota</taxon>
        <taxon>Fungi</taxon>
        <taxon>Dikarya</taxon>
        <taxon>Ascomycota</taxon>
        <taxon>Pezizomycotina</taxon>
        <taxon>Sordariomycetes</taxon>
        <taxon>Hypocreomycetidae</taxon>
        <taxon>Microascales</taxon>
        <taxon>Microascaceae</taxon>
        <taxon>Lomentospora</taxon>
    </lineage>
</organism>
<dbReference type="OrthoDB" id="6077919at2759"/>
<keyword evidence="1" id="KW-0479">Metal-binding</keyword>
<feature type="region of interest" description="Disordered" evidence="2">
    <location>
        <begin position="478"/>
        <end position="525"/>
    </location>
</feature>
<feature type="compositionally biased region" description="Basic and acidic residues" evidence="2">
    <location>
        <begin position="478"/>
        <end position="515"/>
    </location>
</feature>
<evidence type="ECO:0000259" key="3">
    <source>
        <dbReference type="PROSITE" id="PS50157"/>
    </source>
</evidence>
<name>A0A2N3NKE0_9PEZI</name>
<feature type="compositionally biased region" description="Polar residues" evidence="2">
    <location>
        <begin position="80"/>
        <end position="98"/>
    </location>
</feature>
<gene>
    <name evidence="4" type="ORF">jhhlp_000240</name>
</gene>
<evidence type="ECO:0000256" key="1">
    <source>
        <dbReference type="PROSITE-ProRule" id="PRU00042"/>
    </source>
</evidence>
<feature type="compositionally biased region" description="Pro residues" evidence="2">
    <location>
        <begin position="291"/>
        <end position="300"/>
    </location>
</feature>
<protein>
    <recommendedName>
        <fullName evidence="3">C2H2-type domain-containing protein</fullName>
    </recommendedName>
</protein>
<dbReference type="AlphaFoldDB" id="A0A2N3NKE0"/>
<reference evidence="4 5" key="1">
    <citation type="journal article" date="2017" name="G3 (Bethesda)">
        <title>First Draft Genome Sequence of the Pathogenic Fungus Lomentospora prolificans (Formerly Scedosporium prolificans).</title>
        <authorList>
            <person name="Luo R."/>
            <person name="Zimin A."/>
            <person name="Workman R."/>
            <person name="Fan Y."/>
            <person name="Pertea G."/>
            <person name="Grossman N."/>
            <person name="Wear M.P."/>
            <person name="Jia B."/>
            <person name="Miller H."/>
            <person name="Casadevall A."/>
            <person name="Timp W."/>
            <person name="Zhang S.X."/>
            <person name="Salzberg S.L."/>
        </authorList>
    </citation>
    <scope>NUCLEOTIDE SEQUENCE [LARGE SCALE GENOMIC DNA]</scope>
    <source>
        <strain evidence="4 5">JHH-5317</strain>
    </source>
</reference>
<feature type="domain" description="C2H2-type" evidence="3">
    <location>
        <begin position="402"/>
        <end position="432"/>
    </location>
</feature>
<keyword evidence="5" id="KW-1185">Reference proteome</keyword>
<dbReference type="InterPro" id="IPR051061">
    <property type="entry name" value="Zinc_finger_trans_reg"/>
</dbReference>
<feature type="compositionally biased region" description="Polar residues" evidence="2">
    <location>
        <begin position="346"/>
        <end position="355"/>
    </location>
</feature>
<evidence type="ECO:0000313" key="4">
    <source>
        <dbReference type="EMBL" id="PKS12900.1"/>
    </source>
</evidence>
<dbReference type="GO" id="GO:0006357">
    <property type="term" value="P:regulation of transcription by RNA polymerase II"/>
    <property type="evidence" value="ECO:0007669"/>
    <property type="project" value="TreeGrafter"/>
</dbReference>
<comment type="caution">
    <text evidence="4">The sequence shown here is derived from an EMBL/GenBank/DDBJ whole genome shotgun (WGS) entry which is preliminary data.</text>
</comment>
<proteinExistence type="predicted"/>
<dbReference type="InParanoid" id="A0A2N3NKE0"/>
<keyword evidence="1" id="KW-0863">Zinc-finger</keyword>
<feature type="region of interest" description="Disordered" evidence="2">
    <location>
        <begin position="1"/>
        <end position="394"/>
    </location>
</feature>
<dbReference type="PROSITE" id="PS50157">
    <property type="entry name" value="ZINC_FINGER_C2H2_2"/>
    <property type="match status" value="1"/>
</dbReference>
<feature type="compositionally biased region" description="Basic residues" evidence="2">
    <location>
        <begin position="516"/>
        <end position="525"/>
    </location>
</feature>
<evidence type="ECO:0000256" key="2">
    <source>
        <dbReference type="SAM" id="MobiDB-lite"/>
    </source>
</evidence>
<dbReference type="PANTHER" id="PTHR46179">
    <property type="entry name" value="ZINC FINGER PROTEIN"/>
    <property type="match status" value="1"/>
</dbReference>
<feature type="compositionally biased region" description="Polar residues" evidence="2">
    <location>
        <begin position="302"/>
        <end position="316"/>
    </location>
</feature>
<dbReference type="VEuPathDB" id="FungiDB:jhhlp_000240"/>
<dbReference type="GO" id="GO:0008270">
    <property type="term" value="F:zinc ion binding"/>
    <property type="evidence" value="ECO:0007669"/>
    <property type="project" value="UniProtKB-KW"/>
</dbReference>
<sequence length="525" mass="56181">MSLYDPDEGTPTHTPPLKAVLPNFALDPEPECEGIIQDHPRGPEAFLVSTLDNKRNPDVPRQIIENEDDPEPFDKESPATGVSNWTESNPPTPNNNMRAPSPRGRGSDTLAVELQQLAHNALANVAPSSQSSDPSVGPQPSYEEPRRQHSLIPAANRELPFRGDGSLPPVSTTNSTPAPATTPGSSTSYGPLDTFHTGELFSALNPVSPVGTGPAGPLVSPKSIDPRSPTTSLPPPRPPQQSLPPLNSGPNSTGRLPSLHQLMAPGSPTGPLERDDDHPPYGSPFSFQPPTALPRPPPIPGQQHQGTPPVSPNGSSYARELPSPLKPQGPPQFYYATSKPGPSIINPISHSTSPLPRSAGGEYGPSGIPERTPSTDHSSLSAGEGPIPGGNGAAGGSDVGTFRCTFEGCHAKPFQTQYLLNSHANVHSSARPHYCPVQGCPRSKPGQGFKRKNEMIRHGFVHESPGYACPFCPDREHKYPRPDNLQRHVRSRHLDKDKNDPKLLEVLSQRRDGLSRGRRRRGGPS</sequence>